<dbReference type="InterPro" id="IPR001965">
    <property type="entry name" value="Znf_PHD"/>
</dbReference>
<feature type="compositionally biased region" description="Polar residues" evidence="7">
    <location>
        <begin position="593"/>
        <end position="615"/>
    </location>
</feature>
<dbReference type="Pfam" id="PF15612">
    <property type="entry name" value="WHIM1"/>
    <property type="match status" value="1"/>
</dbReference>
<feature type="compositionally biased region" description="Polar residues" evidence="7">
    <location>
        <begin position="1337"/>
        <end position="1351"/>
    </location>
</feature>
<feature type="region of interest" description="Disordered" evidence="7">
    <location>
        <begin position="951"/>
        <end position="975"/>
    </location>
</feature>
<dbReference type="EMBL" id="JBHFQA010000007">
    <property type="protein sequence ID" value="KAL2096481.1"/>
    <property type="molecule type" value="Genomic_DNA"/>
</dbReference>
<feature type="compositionally biased region" description="Basic and acidic residues" evidence="7">
    <location>
        <begin position="427"/>
        <end position="439"/>
    </location>
</feature>
<dbReference type="SMART" id="SM00249">
    <property type="entry name" value="PHD"/>
    <property type="match status" value="1"/>
</dbReference>
<evidence type="ECO:0000256" key="3">
    <source>
        <dbReference type="ARBA" id="ARBA00022771"/>
    </source>
</evidence>
<gene>
    <name evidence="9" type="ORF">ACEWY4_008629</name>
</gene>
<organism evidence="9 10">
    <name type="scientific">Coilia grayii</name>
    <name type="common">Gray's grenadier anchovy</name>
    <dbReference type="NCBI Taxonomy" id="363190"/>
    <lineage>
        <taxon>Eukaryota</taxon>
        <taxon>Metazoa</taxon>
        <taxon>Chordata</taxon>
        <taxon>Craniata</taxon>
        <taxon>Vertebrata</taxon>
        <taxon>Euteleostomi</taxon>
        <taxon>Actinopterygii</taxon>
        <taxon>Neopterygii</taxon>
        <taxon>Teleostei</taxon>
        <taxon>Clupei</taxon>
        <taxon>Clupeiformes</taxon>
        <taxon>Clupeoidei</taxon>
        <taxon>Engraulidae</taxon>
        <taxon>Coilinae</taxon>
        <taxon>Coilia</taxon>
    </lineage>
</organism>
<evidence type="ECO:0000259" key="8">
    <source>
        <dbReference type="PROSITE" id="PS50016"/>
    </source>
</evidence>
<feature type="compositionally biased region" description="Basic and acidic residues" evidence="7">
    <location>
        <begin position="761"/>
        <end position="792"/>
    </location>
</feature>
<evidence type="ECO:0000256" key="1">
    <source>
        <dbReference type="ARBA" id="ARBA00004123"/>
    </source>
</evidence>
<evidence type="ECO:0000313" key="9">
    <source>
        <dbReference type="EMBL" id="KAL2096481.1"/>
    </source>
</evidence>
<dbReference type="InterPro" id="IPR013083">
    <property type="entry name" value="Znf_RING/FYVE/PHD"/>
</dbReference>
<feature type="compositionally biased region" description="Acidic residues" evidence="7">
    <location>
        <begin position="1272"/>
        <end position="1288"/>
    </location>
</feature>
<feature type="domain" description="PHD-type" evidence="8">
    <location>
        <begin position="857"/>
        <end position="907"/>
    </location>
</feature>
<dbReference type="InterPro" id="IPR019786">
    <property type="entry name" value="Zinc_finger_PHD-type_CS"/>
</dbReference>
<dbReference type="SUPFAM" id="SSF57903">
    <property type="entry name" value="FYVE/PHD zinc finger"/>
    <property type="match status" value="1"/>
</dbReference>
<evidence type="ECO:0000256" key="5">
    <source>
        <dbReference type="ARBA" id="ARBA00023242"/>
    </source>
</evidence>
<feature type="compositionally biased region" description="Basic residues" evidence="7">
    <location>
        <begin position="1131"/>
        <end position="1143"/>
    </location>
</feature>
<feature type="compositionally biased region" description="Basic and acidic residues" evidence="7">
    <location>
        <begin position="826"/>
        <end position="848"/>
    </location>
</feature>
<feature type="region of interest" description="Disordered" evidence="7">
    <location>
        <begin position="999"/>
        <end position="1390"/>
    </location>
</feature>
<dbReference type="CDD" id="cd15543">
    <property type="entry name" value="PHD_RSF1"/>
    <property type="match status" value="1"/>
</dbReference>
<feature type="compositionally biased region" description="Polar residues" evidence="7">
    <location>
        <begin position="1366"/>
        <end position="1383"/>
    </location>
</feature>
<dbReference type="GO" id="GO:0005634">
    <property type="term" value="C:nucleus"/>
    <property type="evidence" value="ECO:0007669"/>
    <property type="project" value="UniProtKB-SubCell"/>
</dbReference>
<name>A0ABD1KBT4_9TELE</name>
<feature type="compositionally biased region" description="Basic and acidic residues" evidence="7">
    <location>
        <begin position="744"/>
        <end position="754"/>
    </location>
</feature>
<evidence type="ECO:0000256" key="2">
    <source>
        <dbReference type="ARBA" id="ARBA00022723"/>
    </source>
</evidence>
<dbReference type="InterPro" id="IPR028942">
    <property type="entry name" value="WHIM1_dom"/>
</dbReference>
<dbReference type="Proteomes" id="UP001591681">
    <property type="component" value="Unassembled WGS sequence"/>
</dbReference>
<accession>A0ABD1KBT4</accession>
<feature type="compositionally biased region" description="Basic residues" evidence="7">
    <location>
        <begin position="793"/>
        <end position="816"/>
    </location>
</feature>
<feature type="compositionally biased region" description="Low complexity" evidence="7">
    <location>
        <begin position="1108"/>
        <end position="1130"/>
    </location>
</feature>
<dbReference type="InterPro" id="IPR019787">
    <property type="entry name" value="Znf_PHD-finger"/>
</dbReference>
<dbReference type="GO" id="GO:0008270">
    <property type="term" value="F:zinc ion binding"/>
    <property type="evidence" value="ECO:0007669"/>
    <property type="project" value="UniProtKB-KW"/>
</dbReference>
<feature type="compositionally biased region" description="Basic and acidic residues" evidence="7">
    <location>
        <begin position="1232"/>
        <end position="1242"/>
    </location>
</feature>
<keyword evidence="10" id="KW-1185">Reference proteome</keyword>
<reference evidence="9 10" key="1">
    <citation type="submission" date="2024-09" db="EMBL/GenBank/DDBJ databases">
        <title>A chromosome-level genome assembly of Gray's grenadier anchovy, Coilia grayii.</title>
        <authorList>
            <person name="Fu Z."/>
        </authorList>
    </citation>
    <scope>NUCLEOTIDE SEQUENCE [LARGE SCALE GENOMIC DNA]</scope>
    <source>
        <strain evidence="9">G4</strain>
        <tissue evidence="9">Muscle</tissue>
    </source>
</reference>
<feature type="compositionally biased region" description="Acidic residues" evidence="7">
    <location>
        <begin position="1150"/>
        <end position="1173"/>
    </location>
</feature>
<protein>
    <recommendedName>
        <fullName evidence="8">PHD-type domain-containing protein</fullName>
    </recommendedName>
</protein>
<dbReference type="InterPro" id="IPR011011">
    <property type="entry name" value="Znf_FYVE_PHD"/>
</dbReference>
<feature type="compositionally biased region" description="Polar residues" evidence="7">
    <location>
        <begin position="1195"/>
        <end position="1210"/>
    </location>
</feature>
<feature type="compositionally biased region" description="Basic residues" evidence="7">
    <location>
        <begin position="1211"/>
        <end position="1222"/>
    </location>
</feature>
<feature type="region of interest" description="Disordered" evidence="7">
    <location>
        <begin position="423"/>
        <end position="442"/>
    </location>
</feature>
<feature type="compositionally biased region" description="Basic and acidic residues" evidence="7">
    <location>
        <begin position="1023"/>
        <end position="1040"/>
    </location>
</feature>
<keyword evidence="3 6" id="KW-0863">Zinc-finger</keyword>
<proteinExistence type="predicted"/>
<feature type="region of interest" description="Disordered" evidence="7">
    <location>
        <begin position="568"/>
        <end position="857"/>
    </location>
</feature>
<feature type="compositionally biased region" description="Basic and acidic residues" evidence="7">
    <location>
        <begin position="220"/>
        <end position="276"/>
    </location>
</feature>
<keyword evidence="2" id="KW-0479">Metal-binding</keyword>
<feature type="compositionally biased region" description="Basic and acidic residues" evidence="7">
    <location>
        <begin position="707"/>
        <end position="728"/>
    </location>
</feature>
<dbReference type="GO" id="GO:0000785">
    <property type="term" value="C:chromatin"/>
    <property type="evidence" value="ECO:0007669"/>
    <property type="project" value="UniProtKB-ARBA"/>
</dbReference>
<feature type="compositionally biased region" description="Acidic residues" evidence="7">
    <location>
        <begin position="1301"/>
        <end position="1330"/>
    </location>
</feature>
<feature type="compositionally biased region" description="Basic and acidic residues" evidence="7">
    <location>
        <begin position="646"/>
        <end position="655"/>
    </location>
</feature>
<keyword evidence="5" id="KW-0539">Nucleus</keyword>
<evidence type="ECO:0000256" key="7">
    <source>
        <dbReference type="SAM" id="MobiDB-lite"/>
    </source>
</evidence>
<dbReference type="Gene3D" id="3.30.40.10">
    <property type="entry name" value="Zinc/RING finger domain, C3HC4 (zinc finger)"/>
    <property type="match status" value="1"/>
</dbReference>
<dbReference type="PROSITE" id="PS50016">
    <property type="entry name" value="ZF_PHD_2"/>
    <property type="match status" value="1"/>
</dbReference>
<dbReference type="PANTHER" id="PTHR14296">
    <property type="entry name" value="REMODELING AND SPACING FACTOR 1"/>
    <property type="match status" value="1"/>
</dbReference>
<dbReference type="PANTHER" id="PTHR14296:SF15">
    <property type="entry name" value="REMODELING AND SPACING FACTOR 1"/>
    <property type="match status" value="1"/>
</dbReference>
<evidence type="ECO:0000313" key="10">
    <source>
        <dbReference type="Proteomes" id="UP001591681"/>
    </source>
</evidence>
<comment type="caution">
    <text evidence="9">The sequence shown here is derived from an EMBL/GenBank/DDBJ whole genome shotgun (WGS) entry which is preliminary data.</text>
</comment>
<dbReference type="PROSITE" id="PS01359">
    <property type="entry name" value="ZF_PHD_1"/>
    <property type="match status" value="1"/>
</dbReference>
<feature type="region of interest" description="Disordered" evidence="7">
    <location>
        <begin position="199"/>
        <end position="277"/>
    </location>
</feature>
<keyword evidence="4" id="KW-0862">Zinc</keyword>
<sequence>MAAPVAVAGSSPGLCPSFAVVCSFLERYGVALDLPELTFPQMERYLQETSIVPKPLVELHVKLLRKIGKSVTPDRWEKYLVKVCQDFNCTWAWELERKGYSEMTVESKTEILKYLCECQFDDNIKFKTSVNEEDPDRMRMQPIGKDKEGLMYWFQLDQDQNVRVYVEEQDDIDGATWKCIVRNRNDLAQTLELLKAQIEPGSTDKEQQGGSTCASPLPEDGGKDGDNEDNKKETENKKESIDGPKSEEAEIAKPPPLKDRKEGQRERSEKLKSIVEKDEENIEMEMKVINKTEVKSEEKPVIDNRVSTIMTLVKEETKDSEVAWNAVSVVMAPGSIKKEVSVKAEVREETSERTLEEVERALKSDQQAKIPLKKRELKLSEGFGSNLNSNSNHHSNNNNNLNNNGTISSGIIVRNPSVLAPKGPWTAREEDPSGEEERTVVSSSVLEATGVGLKRDARLDLCNGEMAPARNLSQNVREPCMSVGVIMGPMDRKKSYVEPKVPVTEDKNGLAGNCIKTVTSHNKERAGHPTVQLERIPSPGTVRQSVLVRKATTPESVAAILPKAFERQGTRRSENDLSAVEKNSPGQVKEESSCSANISADDTITDLSKKSTPQATEEAAQCLATEKDIDEEEQEEKGDVTVSQGKAKDENKTPEGVDPGSPRALSKESDSGSSGDDGSEPEGTDEVSSEIQKEGIRLKIKIPMHRRTPEFQREREQRDQQEVGDGHSLRRSARICRPSPKLAEIQDRRQERRHMASSGAQEDKEPREGEVKKTSSQKKENPRKTDSADGQHKPGKVRRRHRRPRWSNPRSKGRKKGPGEGEEGVEEGKMKEGNYPSDRERNHSDSESVRSVQAPNDDPCRHCGLPNHPELILLCDLCDNGYHTACLRPPLMIIPDGEWFCPPCQHKLLCERLEEQLQNLDTALKKKERAERRRERLVYVGISVENIIPTPDGDAEGEKMDKKKSTKKYKNLERRSTRTRKSISYRFDDFDDAIDEAIEEDVRETEGPGTGRGKDMANITGKQKREEGKEKREEGKENQRPVKPTPAPRRKKRRRLNDLDSDSTVDEEESEDDFHLSSSTEEEDFVVSGDEAASDGDAGSNDCSDWGSAASRPTQSRSRRTAASGGQARTARTRGRSGRRPLSRQRAGLSDEDEEEELETDEEEEEEEMETEGSSDFSDSDVSTRRRRSRRSQRMQVNYCETSESEGSQKGTKKAHPHRRRLCSSNSEGSEEEKAEKEEEGRRRRRREKRRQEFLQDDSRRLPQKRRRASTDEEDNSGDDDSDDESEEERPVRKRLNRIESEDEEEDERQDKEEEEEEEGDDDEEEEEEPEVKKTASVVTNASILSPNRHSATAGPKSGAVGLLASKNNGSSRHNGLASQRPSTQDEEDDLYGVTDIVHFVFNSEQAL</sequence>
<dbReference type="Pfam" id="PF00628">
    <property type="entry name" value="PHD"/>
    <property type="match status" value="1"/>
</dbReference>
<feature type="compositionally biased region" description="Acidic residues" evidence="7">
    <location>
        <begin position="1059"/>
        <end position="1072"/>
    </location>
</feature>
<feature type="compositionally biased region" description="Basic and acidic residues" evidence="7">
    <location>
        <begin position="1250"/>
        <end position="1261"/>
    </location>
</feature>
<comment type="subcellular location">
    <subcellularLocation>
        <location evidence="1">Nucleus</location>
    </subcellularLocation>
</comment>
<evidence type="ECO:0000256" key="4">
    <source>
        <dbReference type="ARBA" id="ARBA00022833"/>
    </source>
</evidence>
<feature type="compositionally biased region" description="Acidic residues" evidence="7">
    <location>
        <begin position="677"/>
        <end position="688"/>
    </location>
</feature>
<dbReference type="InterPro" id="IPR028938">
    <property type="entry name" value="Rsf1-like"/>
</dbReference>
<evidence type="ECO:0000256" key="6">
    <source>
        <dbReference type="PROSITE-ProRule" id="PRU00146"/>
    </source>
</evidence>